<name>A0ACB7P2A0_9PEZI</name>
<sequence>MIASNSIHITTYLGTYLRVLCVSSSQNIVSLGLVYLSSYLANHSEFVRHRESRPRSHELSPLIADLPLSGDDGNKAILGLTAKPVEADPVASRSLLLGLPLEILANIVDLMANDHATLAALALVNSDCRELARSCQFAEVCFKYEADKDDPLGRSGQLLRRLLEETRIRRGSSDIPSDTTRPFFVGPYICRVTVHQRMEWLSLDDRRYNPNYVLAHPTAAAHSLRGGYQPDADAASKYITTFRAPLLTVLKEAMPNLESLSWMRGACLDIPFSLGTITHLPIRRLEISAAAKIGEPTTLEAPAAPVAPSLEYLSFGAYICRECVRVDRERADDAHGRAPTAISLLIKCFGGTGTISFGQERILFPRLRHLSLFCMKADMDATAWSSLFSAPLRHLVLPFFQGTTPAPAYRQALSACQTFRDLKTLEVPYFFNRDSREDIPDILGFISRHPHLETLSAGYGTALDMDSLLLPCLSDGRWSNLTSLSLGWQQLQIDKKRQSRTILTLATTSIAAIGKIKSLEKLHLSVGNSFGSRHQWWIDHNALRSNLKGLGRLKRLAFSRDTYFALGGMPFSRVEDYYRYPIMPPGEGGDVASMGGPVFRVKWQRGQRLHRTRMIPGGGKHVAHSYRILPGGDVASMGSTSSGVNWERLHRRRMIGEADKYVALFPGLVWIFCGQWSMGVRKEQTSSGIVRSAVPLGEMRDSQRALLCRMFSMTEVADL</sequence>
<keyword evidence="2" id="KW-1185">Reference proteome</keyword>
<dbReference type="EMBL" id="JAGIZQ010000006">
    <property type="protein sequence ID" value="KAH6623680.1"/>
    <property type="molecule type" value="Genomic_DNA"/>
</dbReference>
<comment type="caution">
    <text evidence="1">The sequence shown here is derived from an EMBL/GenBank/DDBJ whole genome shotgun (WGS) entry which is preliminary data.</text>
</comment>
<organism evidence="1 2">
    <name type="scientific">Chaetomium tenue</name>
    <dbReference type="NCBI Taxonomy" id="1854479"/>
    <lineage>
        <taxon>Eukaryota</taxon>
        <taxon>Fungi</taxon>
        <taxon>Dikarya</taxon>
        <taxon>Ascomycota</taxon>
        <taxon>Pezizomycotina</taxon>
        <taxon>Sordariomycetes</taxon>
        <taxon>Sordariomycetidae</taxon>
        <taxon>Sordariales</taxon>
        <taxon>Chaetomiaceae</taxon>
        <taxon>Chaetomium</taxon>
    </lineage>
</organism>
<reference evidence="1 2" key="1">
    <citation type="journal article" date="2021" name="Nat. Commun.">
        <title>Genetic determinants of endophytism in the Arabidopsis root mycobiome.</title>
        <authorList>
            <person name="Mesny F."/>
            <person name="Miyauchi S."/>
            <person name="Thiergart T."/>
            <person name="Pickel B."/>
            <person name="Atanasova L."/>
            <person name="Karlsson M."/>
            <person name="Huettel B."/>
            <person name="Barry K.W."/>
            <person name="Haridas S."/>
            <person name="Chen C."/>
            <person name="Bauer D."/>
            <person name="Andreopoulos W."/>
            <person name="Pangilinan J."/>
            <person name="LaButti K."/>
            <person name="Riley R."/>
            <person name="Lipzen A."/>
            <person name="Clum A."/>
            <person name="Drula E."/>
            <person name="Henrissat B."/>
            <person name="Kohler A."/>
            <person name="Grigoriev I.V."/>
            <person name="Martin F.M."/>
            <person name="Hacquard S."/>
        </authorList>
    </citation>
    <scope>NUCLEOTIDE SEQUENCE [LARGE SCALE GENOMIC DNA]</scope>
    <source>
        <strain evidence="1 2">MPI-SDFR-AT-0079</strain>
    </source>
</reference>
<protein>
    <submittedName>
        <fullName evidence="1">Uncharacterized protein</fullName>
    </submittedName>
</protein>
<gene>
    <name evidence="1" type="ORF">F5144DRAFT_540090</name>
</gene>
<evidence type="ECO:0000313" key="2">
    <source>
        <dbReference type="Proteomes" id="UP000724584"/>
    </source>
</evidence>
<evidence type="ECO:0000313" key="1">
    <source>
        <dbReference type="EMBL" id="KAH6623680.1"/>
    </source>
</evidence>
<proteinExistence type="predicted"/>
<dbReference type="Proteomes" id="UP000724584">
    <property type="component" value="Unassembled WGS sequence"/>
</dbReference>
<accession>A0ACB7P2A0</accession>